<evidence type="ECO:0000313" key="2">
    <source>
        <dbReference type="Proteomes" id="UP000240904"/>
    </source>
</evidence>
<dbReference type="Pfam" id="PF11697">
    <property type="entry name" value="DUF3293"/>
    <property type="match status" value="1"/>
</dbReference>
<comment type="caution">
    <text evidence="1">The sequence shown here is derived from an EMBL/GenBank/DDBJ whole genome shotgun (WGS) entry which is preliminary data.</text>
</comment>
<evidence type="ECO:0000313" key="1">
    <source>
        <dbReference type="EMBL" id="PSW04236.1"/>
    </source>
</evidence>
<keyword evidence="2" id="KW-1185">Reference proteome</keyword>
<sequence length="135" mass="15648">MCKNTSLWRSYQTISFKAGQHPVYHSFAILTAFNPRSIVLNSLDNQKRNKILEKELAMLTESYFPVSCCASDGRWEEAGYIVDIRAEQAYLLAKKWQQNAIYWVEANQLYLVPVLLKGFEKQRLGEFSAFFSIPK</sequence>
<protein>
    <recommendedName>
        <fullName evidence="3">DUF3293 domain-containing protein</fullName>
    </recommendedName>
</protein>
<proteinExistence type="predicted"/>
<evidence type="ECO:0008006" key="3">
    <source>
        <dbReference type="Google" id="ProtNLM"/>
    </source>
</evidence>
<dbReference type="EMBL" id="PYMC01000010">
    <property type="protein sequence ID" value="PSW04236.1"/>
    <property type="molecule type" value="Genomic_DNA"/>
</dbReference>
<dbReference type="RefSeq" id="WP_107284109.1">
    <property type="nucleotide sequence ID" value="NZ_PYMC01000010.1"/>
</dbReference>
<dbReference type="InterPro" id="IPR021710">
    <property type="entry name" value="DUF3293"/>
</dbReference>
<name>A0A2T3MWH0_9GAMM</name>
<organism evidence="1 2">
    <name type="scientific">Photobacterium lipolyticum</name>
    <dbReference type="NCBI Taxonomy" id="266810"/>
    <lineage>
        <taxon>Bacteria</taxon>
        <taxon>Pseudomonadati</taxon>
        <taxon>Pseudomonadota</taxon>
        <taxon>Gammaproteobacteria</taxon>
        <taxon>Vibrionales</taxon>
        <taxon>Vibrionaceae</taxon>
        <taxon>Photobacterium</taxon>
    </lineage>
</organism>
<dbReference type="AlphaFoldDB" id="A0A2T3MWH0"/>
<gene>
    <name evidence="1" type="ORF">C9I89_14765</name>
</gene>
<dbReference type="OrthoDB" id="5604578at2"/>
<accession>A0A2T3MWH0</accession>
<dbReference type="Proteomes" id="UP000240904">
    <property type="component" value="Unassembled WGS sequence"/>
</dbReference>
<reference evidence="1 2" key="1">
    <citation type="submission" date="2018-03" db="EMBL/GenBank/DDBJ databases">
        <title>Whole genome sequencing of Histamine producing bacteria.</title>
        <authorList>
            <person name="Butler K."/>
        </authorList>
    </citation>
    <scope>NUCLEOTIDE SEQUENCE [LARGE SCALE GENOMIC DNA]</scope>
    <source>
        <strain evidence="1 2">DSM 16190</strain>
    </source>
</reference>